<keyword evidence="6 10" id="KW-0378">Hydrolase</keyword>
<dbReference type="AlphaFoldDB" id="A0A6A5S051"/>
<accession>A0A6A5S051</accession>
<evidence type="ECO:0000256" key="9">
    <source>
        <dbReference type="SAM" id="MobiDB-lite"/>
    </source>
</evidence>
<evidence type="ECO:0000256" key="4">
    <source>
        <dbReference type="ARBA" id="ARBA00012744"/>
    </source>
</evidence>
<dbReference type="InterPro" id="IPR036962">
    <property type="entry name" value="Glyco_hydro_3_N_sf"/>
</dbReference>
<evidence type="ECO:0000256" key="2">
    <source>
        <dbReference type="ARBA" id="ARBA00004987"/>
    </source>
</evidence>
<keyword evidence="8" id="KW-0326">Glycosidase</keyword>
<evidence type="ECO:0000256" key="7">
    <source>
        <dbReference type="ARBA" id="ARBA00023180"/>
    </source>
</evidence>
<dbReference type="GO" id="GO:0009251">
    <property type="term" value="P:glucan catabolic process"/>
    <property type="evidence" value="ECO:0007669"/>
    <property type="project" value="TreeGrafter"/>
</dbReference>
<organism evidence="10 11">
    <name type="scientific">Didymella exigua CBS 183.55</name>
    <dbReference type="NCBI Taxonomy" id="1150837"/>
    <lineage>
        <taxon>Eukaryota</taxon>
        <taxon>Fungi</taxon>
        <taxon>Dikarya</taxon>
        <taxon>Ascomycota</taxon>
        <taxon>Pezizomycotina</taxon>
        <taxon>Dothideomycetes</taxon>
        <taxon>Pleosporomycetidae</taxon>
        <taxon>Pleosporales</taxon>
        <taxon>Pleosporineae</taxon>
        <taxon>Didymellaceae</taxon>
        <taxon>Didymella</taxon>
    </lineage>
</organism>
<protein>
    <recommendedName>
        <fullName evidence="4">beta-glucosidase</fullName>
        <ecNumber evidence="4">3.2.1.21</ecNumber>
    </recommendedName>
</protein>
<evidence type="ECO:0000256" key="3">
    <source>
        <dbReference type="ARBA" id="ARBA00005336"/>
    </source>
</evidence>
<dbReference type="PANTHER" id="PTHR42715">
    <property type="entry name" value="BETA-GLUCOSIDASE"/>
    <property type="match status" value="1"/>
</dbReference>
<keyword evidence="5" id="KW-0732">Signal</keyword>
<dbReference type="PANTHER" id="PTHR42715:SF5">
    <property type="entry name" value="BETA-GLUCOSIDASE M-RELATED"/>
    <property type="match status" value="1"/>
</dbReference>
<evidence type="ECO:0000256" key="8">
    <source>
        <dbReference type="ARBA" id="ARBA00023295"/>
    </source>
</evidence>
<evidence type="ECO:0000256" key="1">
    <source>
        <dbReference type="ARBA" id="ARBA00000448"/>
    </source>
</evidence>
<proteinExistence type="inferred from homology"/>
<feature type="region of interest" description="Disordered" evidence="9">
    <location>
        <begin position="126"/>
        <end position="153"/>
    </location>
</feature>
<evidence type="ECO:0000313" key="11">
    <source>
        <dbReference type="Proteomes" id="UP000800082"/>
    </source>
</evidence>
<name>A0A6A5S051_9PLEO</name>
<dbReference type="EMBL" id="ML978957">
    <property type="protein sequence ID" value="KAF1933243.1"/>
    <property type="molecule type" value="Genomic_DNA"/>
</dbReference>
<dbReference type="EC" id="3.2.1.21" evidence="4"/>
<dbReference type="GO" id="GO:0008422">
    <property type="term" value="F:beta-glucosidase activity"/>
    <property type="evidence" value="ECO:0007669"/>
    <property type="project" value="UniProtKB-EC"/>
</dbReference>
<dbReference type="Proteomes" id="UP000800082">
    <property type="component" value="Unassembled WGS sequence"/>
</dbReference>
<dbReference type="RefSeq" id="XP_033453491.1">
    <property type="nucleotide sequence ID" value="XM_033597668.1"/>
</dbReference>
<comment type="similarity">
    <text evidence="3">Belongs to the glycosyl hydrolase 3 family.</text>
</comment>
<dbReference type="InterPro" id="IPR050288">
    <property type="entry name" value="Cellulose_deg_GH3"/>
</dbReference>
<evidence type="ECO:0000256" key="5">
    <source>
        <dbReference type="ARBA" id="ARBA00022729"/>
    </source>
</evidence>
<dbReference type="GeneID" id="54355335"/>
<dbReference type="SUPFAM" id="SSF51445">
    <property type="entry name" value="(Trans)glycosidases"/>
    <property type="match status" value="1"/>
</dbReference>
<comment type="pathway">
    <text evidence="2">Glycan metabolism; cellulose degradation.</text>
</comment>
<sequence length="195" mass="21200">MARCSALVSEISCSGKRYLGTNLISNAAAFQPGLCLAKEQETNSTASGSAENRTSSTMEDHTLHDFYLRSWFIAVKEGMGSIVCVMRRVNSTIGCRNDHIQNTVLKGELCFKDCVVPGARAPVNRTRGIPSYNTALPQKTSSRSTLSASSQHSSTSIYHRKSILKSERLGLRSYASPRAVPLSARRLASLPSSQE</sequence>
<feature type="compositionally biased region" description="Low complexity" evidence="9">
    <location>
        <begin position="140"/>
        <end position="153"/>
    </location>
</feature>
<keyword evidence="7" id="KW-0325">Glycoprotein</keyword>
<evidence type="ECO:0000313" key="10">
    <source>
        <dbReference type="EMBL" id="KAF1933243.1"/>
    </source>
</evidence>
<reference evidence="10" key="1">
    <citation type="journal article" date="2020" name="Stud. Mycol.">
        <title>101 Dothideomycetes genomes: a test case for predicting lifestyles and emergence of pathogens.</title>
        <authorList>
            <person name="Haridas S."/>
            <person name="Albert R."/>
            <person name="Binder M."/>
            <person name="Bloem J."/>
            <person name="Labutti K."/>
            <person name="Salamov A."/>
            <person name="Andreopoulos B."/>
            <person name="Baker S."/>
            <person name="Barry K."/>
            <person name="Bills G."/>
            <person name="Bluhm B."/>
            <person name="Cannon C."/>
            <person name="Castanera R."/>
            <person name="Culley D."/>
            <person name="Daum C."/>
            <person name="Ezra D."/>
            <person name="Gonzalez J."/>
            <person name="Henrissat B."/>
            <person name="Kuo A."/>
            <person name="Liang C."/>
            <person name="Lipzen A."/>
            <person name="Lutzoni F."/>
            <person name="Magnuson J."/>
            <person name="Mondo S."/>
            <person name="Nolan M."/>
            <person name="Ohm R."/>
            <person name="Pangilinan J."/>
            <person name="Park H.-J."/>
            <person name="Ramirez L."/>
            <person name="Alfaro M."/>
            <person name="Sun H."/>
            <person name="Tritt A."/>
            <person name="Yoshinaga Y."/>
            <person name="Zwiers L.-H."/>
            <person name="Turgeon B."/>
            <person name="Goodwin S."/>
            <person name="Spatafora J."/>
            <person name="Crous P."/>
            <person name="Grigoriev I."/>
        </authorList>
    </citation>
    <scope>NUCLEOTIDE SEQUENCE</scope>
    <source>
        <strain evidence="10">CBS 183.55</strain>
    </source>
</reference>
<dbReference type="OrthoDB" id="416222at2759"/>
<keyword evidence="11" id="KW-1185">Reference proteome</keyword>
<dbReference type="InterPro" id="IPR017853">
    <property type="entry name" value="GH"/>
</dbReference>
<dbReference type="Gene3D" id="3.20.20.300">
    <property type="entry name" value="Glycoside hydrolase, family 3, N-terminal domain"/>
    <property type="match status" value="1"/>
</dbReference>
<comment type="catalytic activity">
    <reaction evidence="1">
        <text>Hydrolysis of terminal, non-reducing beta-D-glucosyl residues with release of beta-D-glucose.</text>
        <dbReference type="EC" id="3.2.1.21"/>
    </reaction>
</comment>
<evidence type="ECO:0000256" key="6">
    <source>
        <dbReference type="ARBA" id="ARBA00022801"/>
    </source>
</evidence>
<gene>
    <name evidence="10" type="ORF">M421DRAFT_88503</name>
</gene>